<keyword evidence="5 8" id="KW-1133">Transmembrane helix</keyword>
<evidence type="ECO:0000313" key="12">
    <source>
        <dbReference type="Proteomes" id="UP000196560"/>
    </source>
</evidence>
<evidence type="ECO:0000256" key="5">
    <source>
        <dbReference type="ARBA" id="ARBA00022989"/>
    </source>
</evidence>
<dbReference type="RefSeq" id="WP_087186766.1">
    <property type="nucleotide sequence ID" value="NZ_DBFZFG010000019.1"/>
</dbReference>
<sequence>MDGVLSSIQAIVTHPLFQQVAWAVIIVIATRVVEKLTVKAAIRMLHHGSNPLPSSSIIINIVRAIIWIVGASIVLDSCFGVNTSSVIAALGVGGIAVSLGFQDTLSNLIGGLQVTFMGIVKPGDNIEVGSERGVVQDVTWRHTTIKDSLGQTVIIPNSIISTTALVHLLPASRVTVPFSVPRTYPTLRELEARRGDASAAGNDEATTARDRARAGKPVDLDELSAQIIAEARRAAESASAVTDGPSVFFSEVGELGIKGSVVLTVADASKTSAAKDAVVRAIAAMLG</sequence>
<feature type="region of interest" description="Disordered" evidence="7">
    <location>
        <begin position="193"/>
        <end position="215"/>
    </location>
</feature>
<dbReference type="Gene3D" id="2.30.30.60">
    <property type="match status" value="1"/>
</dbReference>
<dbReference type="InterPro" id="IPR045275">
    <property type="entry name" value="MscS_archaea/bacteria_type"/>
</dbReference>
<evidence type="ECO:0000256" key="8">
    <source>
        <dbReference type="SAM" id="Phobius"/>
    </source>
</evidence>
<keyword evidence="6 8" id="KW-0472">Membrane</keyword>
<protein>
    <submittedName>
        <fullName evidence="11">Mechanosensitive ion channel protein MscS</fullName>
    </submittedName>
</protein>
<dbReference type="Pfam" id="PF21088">
    <property type="entry name" value="MS_channel_1st"/>
    <property type="match status" value="1"/>
</dbReference>
<dbReference type="SUPFAM" id="SSF82861">
    <property type="entry name" value="Mechanosensitive channel protein MscS (YggB), transmembrane region"/>
    <property type="match status" value="1"/>
</dbReference>
<dbReference type="eggNOG" id="COG0668">
    <property type="taxonomic scope" value="Bacteria"/>
</dbReference>
<feature type="transmembrane region" description="Helical" evidence="8">
    <location>
        <begin position="16"/>
        <end position="33"/>
    </location>
</feature>
<evidence type="ECO:0000256" key="4">
    <source>
        <dbReference type="ARBA" id="ARBA00022692"/>
    </source>
</evidence>
<dbReference type="GO" id="GO:0008381">
    <property type="term" value="F:mechanosensitive monoatomic ion channel activity"/>
    <property type="evidence" value="ECO:0007669"/>
    <property type="project" value="InterPro"/>
</dbReference>
<keyword evidence="3" id="KW-1003">Cell membrane</keyword>
<dbReference type="InterPro" id="IPR006685">
    <property type="entry name" value="MscS_channel_2nd"/>
</dbReference>
<dbReference type="AlphaFoldDB" id="A0A1Y3TZX0"/>
<evidence type="ECO:0000256" key="2">
    <source>
        <dbReference type="ARBA" id="ARBA00008017"/>
    </source>
</evidence>
<keyword evidence="4 8" id="KW-0812">Transmembrane</keyword>
<feature type="domain" description="Mechanosensitive ion channel transmembrane helices 2/3" evidence="10">
    <location>
        <begin position="60"/>
        <end position="102"/>
    </location>
</feature>
<dbReference type="Gene3D" id="1.10.287.1260">
    <property type="match status" value="1"/>
</dbReference>
<keyword evidence="12" id="KW-1185">Reference proteome</keyword>
<dbReference type="GO" id="GO:0005886">
    <property type="term" value="C:plasma membrane"/>
    <property type="evidence" value="ECO:0007669"/>
    <property type="project" value="UniProtKB-SubCell"/>
</dbReference>
<feature type="compositionally biased region" description="Basic and acidic residues" evidence="7">
    <location>
        <begin position="206"/>
        <end position="215"/>
    </location>
</feature>
<dbReference type="InterPro" id="IPR023408">
    <property type="entry name" value="MscS_beta-dom_sf"/>
</dbReference>
<feature type="transmembrane region" description="Helical" evidence="8">
    <location>
        <begin position="81"/>
        <end position="101"/>
    </location>
</feature>
<dbReference type="SUPFAM" id="SSF50182">
    <property type="entry name" value="Sm-like ribonucleoproteins"/>
    <property type="match status" value="1"/>
</dbReference>
<accession>A0A1Y3TZX0</accession>
<evidence type="ECO:0000259" key="10">
    <source>
        <dbReference type="Pfam" id="PF21088"/>
    </source>
</evidence>
<dbReference type="InterPro" id="IPR011014">
    <property type="entry name" value="MscS_channel_TM-2"/>
</dbReference>
<dbReference type="InterPro" id="IPR049142">
    <property type="entry name" value="MS_channel_1st"/>
</dbReference>
<feature type="transmembrane region" description="Helical" evidence="8">
    <location>
        <begin position="54"/>
        <end position="75"/>
    </location>
</feature>
<organism evidence="11 12">
    <name type="scientific">Enorma massiliensis</name>
    <dbReference type="NCBI Taxonomy" id="1472761"/>
    <lineage>
        <taxon>Bacteria</taxon>
        <taxon>Bacillati</taxon>
        <taxon>Actinomycetota</taxon>
        <taxon>Coriobacteriia</taxon>
        <taxon>Coriobacteriales</taxon>
        <taxon>Coriobacteriaceae</taxon>
        <taxon>Enorma</taxon>
    </lineage>
</organism>
<evidence type="ECO:0000256" key="6">
    <source>
        <dbReference type="ARBA" id="ARBA00023136"/>
    </source>
</evidence>
<evidence type="ECO:0000256" key="1">
    <source>
        <dbReference type="ARBA" id="ARBA00004651"/>
    </source>
</evidence>
<gene>
    <name evidence="11" type="ORF">B5G21_08120</name>
</gene>
<proteinExistence type="inferred from homology"/>
<evidence type="ECO:0000256" key="3">
    <source>
        <dbReference type="ARBA" id="ARBA00022475"/>
    </source>
</evidence>
<dbReference type="InterPro" id="IPR010920">
    <property type="entry name" value="LSM_dom_sf"/>
</dbReference>
<dbReference type="Proteomes" id="UP000196560">
    <property type="component" value="Unassembled WGS sequence"/>
</dbReference>
<dbReference type="PANTHER" id="PTHR30221:SF1">
    <property type="entry name" value="SMALL-CONDUCTANCE MECHANOSENSITIVE CHANNEL"/>
    <property type="match status" value="1"/>
</dbReference>
<evidence type="ECO:0000259" key="9">
    <source>
        <dbReference type="Pfam" id="PF00924"/>
    </source>
</evidence>
<dbReference type="PANTHER" id="PTHR30221">
    <property type="entry name" value="SMALL-CONDUCTANCE MECHANOSENSITIVE CHANNEL"/>
    <property type="match status" value="1"/>
</dbReference>
<evidence type="ECO:0000313" key="11">
    <source>
        <dbReference type="EMBL" id="OUN42096.1"/>
    </source>
</evidence>
<feature type="domain" description="Mechanosensitive ion channel MscS" evidence="9">
    <location>
        <begin position="103"/>
        <end position="164"/>
    </location>
</feature>
<comment type="caution">
    <text evidence="11">The sequence shown here is derived from an EMBL/GenBank/DDBJ whole genome shotgun (WGS) entry which is preliminary data.</text>
</comment>
<name>A0A1Y3TZX0_9ACTN</name>
<reference evidence="12" key="1">
    <citation type="submission" date="2017-04" db="EMBL/GenBank/DDBJ databases">
        <title>Function of individual gut microbiota members based on whole genome sequencing of pure cultures obtained from chicken caecum.</title>
        <authorList>
            <person name="Medvecky M."/>
            <person name="Cejkova D."/>
            <person name="Polansky O."/>
            <person name="Karasova D."/>
            <person name="Kubasova T."/>
            <person name="Cizek A."/>
            <person name="Rychlik I."/>
        </authorList>
    </citation>
    <scope>NUCLEOTIDE SEQUENCE [LARGE SCALE GENOMIC DNA]</scope>
    <source>
        <strain evidence="12">An70</strain>
    </source>
</reference>
<dbReference type="Pfam" id="PF00924">
    <property type="entry name" value="MS_channel_2nd"/>
    <property type="match status" value="1"/>
</dbReference>
<dbReference type="EMBL" id="NFHO01000009">
    <property type="protein sequence ID" value="OUN42096.1"/>
    <property type="molecule type" value="Genomic_DNA"/>
</dbReference>
<evidence type="ECO:0000256" key="7">
    <source>
        <dbReference type="SAM" id="MobiDB-lite"/>
    </source>
</evidence>
<comment type="subcellular location">
    <subcellularLocation>
        <location evidence="1">Cell membrane</location>
        <topology evidence="1">Multi-pass membrane protein</topology>
    </subcellularLocation>
</comment>
<comment type="similarity">
    <text evidence="2">Belongs to the MscS (TC 1.A.23) family.</text>
</comment>